<proteinExistence type="predicted"/>
<dbReference type="AlphaFoldDB" id="A0A0C1QCW7"/>
<evidence type="ECO:0000313" key="2">
    <source>
        <dbReference type="Proteomes" id="UP000031327"/>
    </source>
</evidence>
<dbReference type="RefSeq" id="WP_039608775.1">
    <property type="nucleotide sequence ID" value="NZ_JWIC01000004.1"/>
</dbReference>
<sequence length="447" mass="49517">MTKINNKYTLVSATVLLALSGCGSSDKDNLDIVIPPAPPSPEINQVALKTVYDGCNGDERFPNVDIVFHDASGGVVSTHTSDANGEFKSAIPDQAVHLSVVEPRGEQPQSRMIRTFMDIDGDVNLGSILFIRPDNAPSCSFVSPTCSSVSLDTSKLDVAYEGYKLVTSEGNTRILGQADSNMYPITLNVCNDQDNYHVALISPDSTSAQAAKLSNLALDKQVHLQADDFVYSGVAVSDPGLENLHYSNISTFAAPEFEQPIFSKIQFIFPELGAFRFYDAGRRSNVTINTDRYFIYSGSMSRIDETGQIQLEAPIEIDDAPLDMLMSFNSLQYSYDFAHMDERINEVLWNIRFTDAASDRYDWRISGDLAGSVPSFEFGQLLNQNSLELSKLSGIRLVLSGLPEISTDLNTYRTRLADMTKEGYLDHSHVEAQSYIYKYYSHTNRDD</sequence>
<dbReference type="EMBL" id="JWIC01000004">
    <property type="protein sequence ID" value="KID58486.1"/>
    <property type="molecule type" value="Genomic_DNA"/>
</dbReference>
<accession>A0A0C1QCW7</accession>
<dbReference type="Proteomes" id="UP000031327">
    <property type="component" value="Unassembled WGS sequence"/>
</dbReference>
<organism evidence="1 2">
    <name type="scientific">Pseudoalteromonas luteoviolacea</name>
    <dbReference type="NCBI Taxonomy" id="43657"/>
    <lineage>
        <taxon>Bacteria</taxon>
        <taxon>Pseudomonadati</taxon>
        <taxon>Pseudomonadota</taxon>
        <taxon>Gammaproteobacteria</taxon>
        <taxon>Alteromonadales</taxon>
        <taxon>Pseudoalteromonadaceae</taxon>
        <taxon>Pseudoalteromonas</taxon>
    </lineage>
</organism>
<name>A0A0C1QCW7_9GAMM</name>
<dbReference type="PROSITE" id="PS51257">
    <property type="entry name" value="PROKAR_LIPOPROTEIN"/>
    <property type="match status" value="1"/>
</dbReference>
<dbReference type="OrthoDB" id="6313678at2"/>
<reference evidence="1 2" key="1">
    <citation type="submission" date="2014-12" db="EMBL/GenBank/DDBJ databases">
        <title>Draft Genome Sequence of Pseudoalteromonas luteoviolacea HI1.</title>
        <authorList>
            <person name="Asahina A.Y."/>
            <person name="Hadfield M.G."/>
        </authorList>
    </citation>
    <scope>NUCLEOTIDE SEQUENCE [LARGE SCALE GENOMIC DNA]</scope>
    <source>
        <strain evidence="1 2">HI1</strain>
    </source>
</reference>
<evidence type="ECO:0000313" key="1">
    <source>
        <dbReference type="EMBL" id="KID58486.1"/>
    </source>
</evidence>
<protein>
    <submittedName>
        <fullName evidence="1">Uncharacterized protein</fullName>
    </submittedName>
</protein>
<comment type="caution">
    <text evidence="1">The sequence shown here is derived from an EMBL/GenBank/DDBJ whole genome shotgun (WGS) entry which is preliminary data.</text>
</comment>
<gene>
    <name evidence="1" type="ORF">JF50_07465</name>
</gene>